<dbReference type="EMBL" id="CP018191">
    <property type="protein sequence ID" value="APH54837.1"/>
    <property type="molecule type" value="Genomic_DNA"/>
</dbReference>
<evidence type="ECO:0000256" key="1">
    <source>
        <dbReference type="SAM" id="MobiDB-lite"/>
    </source>
</evidence>
<accession>A0AAC9KAM0</accession>
<gene>
    <name evidence="2" type="ORF">GbCGDNIH9_7139</name>
</gene>
<proteinExistence type="predicted"/>
<name>A0AAC9KAM0_9PROT</name>
<organism evidence="2 3">
    <name type="scientific">Granulibacter bethesdensis</name>
    <dbReference type="NCBI Taxonomy" id="364410"/>
    <lineage>
        <taxon>Bacteria</taxon>
        <taxon>Pseudomonadati</taxon>
        <taxon>Pseudomonadota</taxon>
        <taxon>Alphaproteobacteria</taxon>
        <taxon>Acetobacterales</taxon>
        <taxon>Acetobacteraceae</taxon>
        <taxon>Granulibacter</taxon>
    </lineage>
</organism>
<feature type="compositionally biased region" description="Basic and acidic residues" evidence="1">
    <location>
        <begin position="30"/>
        <end position="41"/>
    </location>
</feature>
<dbReference type="Proteomes" id="UP000182373">
    <property type="component" value="Chromosome"/>
</dbReference>
<protein>
    <submittedName>
        <fullName evidence="2">Uncharacterized protein</fullName>
    </submittedName>
</protein>
<evidence type="ECO:0000313" key="2">
    <source>
        <dbReference type="EMBL" id="APH54837.1"/>
    </source>
</evidence>
<feature type="region of interest" description="Disordered" evidence="1">
    <location>
        <begin position="1"/>
        <end position="41"/>
    </location>
</feature>
<sequence>MILNENGEPERDENGHVKTKPSTQYILVPDDGRPLYSEAHE</sequence>
<dbReference type="AlphaFoldDB" id="A0AAC9KAM0"/>
<reference evidence="3" key="1">
    <citation type="submission" date="2016-11" db="EMBL/GenBank/DDBJ databases">
        <title>Comparative genomic and phenotypic analysis of Granulibacter bethesdensis clinical isolates from patients with chronic granulomatous disease.</title>
        <authorList>
            <person name="Zarember K.A."/>
            <person name="Porcella S.F."/>
            <person name="Chu J."/>
            <person name="Ding L."/>
            <person name="Dahlstrom E."/>
            <person name="Barbian K."/>
            <person name="Martens C."/>
            <person name="Sykora L."/>
            <person name="Kramer S."/>
            <person name="Pettinato A.M."/>
            <person name="Hong H."/>
            <person name="Wald G."/>
            <person name="Berg L.J."/>
            <person name="Rogge L.S."/>
            <person name="Greenberg D.E."/>
            <person name="Falcone E.L."/>
            <person name="Neves J.F."/>
            <person name="Simoes M.J."/>
            <person name="Casal M."/>
            <person name="Rodriguez-Lopez F.C."/>
            <person name="Zelazny A."/>
            <person name="Gallin J.I."/>
            <person name="Holland S.M."/>
        </authorList>
    </citation>
    <scope>NUCLEOTIDE SEQUENCE [LARGE SCALE GENOMIC DNA]</scope>
    <source>
        <strain evidence="3">NIH9.1</strain>
    </source>
</reference>
<evidence type="ECO:0000313" key="3">
    <source>
        <dbReference type="Proteomes" id="UP000182373"/>
    </source>
</evidence>